<dbReference type="InterPro" id="IPR053137">
    <property type="entry name" value="NLR-like"/>
</dbReference>
<gene>
    <name evidence="4" type="ORF">KVT40_002467</name>
</gene>
<dbReference type="Gene3D" id="3.40.50.1580">
    <property type="entry name" value="Nucleoside phosphorylase domain"/>
    <property type="match status" value="1"/>
</dbReference>
<feature type="domain" description="Nucleoside phosphorylase" evidence="3">
    <location>
        <begin position="15"/>
        <end position="136"/>
    </location>
</feature>
<dbReference type="Gene3D" id="3.40.50.300">
    <property type="entry name" value="P-loop containing nucleotide triphosphate hydrolases"/>
    <property type="match status" value="1"/>
</dbReference>
<dbReference type="Pfam" id="PF01048">
    <property type="entry name" value="PNP_UDP_1"/>
    <property type="match status" value="1"/>
</dbReference>
<dbReference type="AlphaFoldDB" id="A0A8K0LEQ9"/>
<dbReference type="PANTHER" id="PTHR46082">
    <property type="entry name" value="ATP/GTP-BINDING PROTEIN-RELATED"/>
    <property type="match status" value="1"/>
</dbReference>
<dbReference type="InterPro" id="IPR011990">
    <property type="entry name" value="TPR-like_helical_dom_sf"/>
</dbReference>
<sequence length="1244" mass="139439">MSLPARPSDRSAFEIAIICALVPEANAIQAIFDHIWDDEDDEAYIGRAAGDLNQYTVGKIGKHYVVLAYLPDMGSTSAATLSSTLAMSFPNIRLAIVAGVCGGVPRPPHYEKDIFLGDLVVSTAIIQYDFGRQHPKGFEKKHEVLDNPGRPLRELRGFVKKMETNRDYQKTQKEIINTIADIQKRSEEMAHPGNEGDILFAADFQHKHHTSDPPDCACGQQDDEICQEAREATCTTLQCKGPVVLDRKRPRTAHLDVTSETHVPAIHVGYFGSANTVMKSGRHRDDTSKTHKVIALEMESVGVWEVFPCCLVVKSVSDYADSHKNKTWQPYSALVAAAGVKALLQKWKPVRSEQAGARKSLNKYWMVRQPPSARFTGRRTEMTKIETIINDHLDRNDLSNPCRVVVTGIGGMGKSELCLQVTKKLGQRFWGVFWIDVDNEVQAKAGLVKICQRLGHEVDSVDDAIEQINGLQEIFLLVLDNADDTKLDYYRPLPSSSFATVLMTSRNSRCSKFATAQHHVPLERLNHPDDEKLLHDTISNGNANAGPLDPREIIEVCDMLSGHTLAIVQAGAYISQGCSLKQYKQEFQRHRKYLMEFHEEQAQSRYGDVYSTFEVAAQRLSDSSAITDRDALELLHILAMFDWTALPLSMFHAARRCKGLFEGGRRQRTWKILTSWHVEHLPDWVVDPTTPALIWHRDGSLDGSSSTTPDPALNAPRDSSTQIETSHNTRLHRAIDALQKLALVTLVHDQTDTMVTMHPLVHAWAKDRQTALVRGRSWTTGGCILSSLQLDSNYLRAAGLALKTHLVSFTAGTPPLSSSAEVLPIAVMCIEYMLLMDLHFEVMVSSQGLISKLPLAVCQSETVHWGLKRLHAIACSYSGHDEMAVATLLPLIERVRDTPVITSEQQADVIISCSQSLRLLDRSMEARSLVEPLLQDLTESNPDSGIVMFVRREMATILSDMGQHDEAISLLLSVVELEAELGEAHDTFILDVRGSLAAAYTFARRYFEALVQRRIIFEIRSRVEPETSYWRIQAGIQLAKTYILSEQPLLALGILDGIRDAIKISGRSWIRLHLEHAYVTACAYVDLDRKTNVLLEIEDVFNLYRGRLKPSDYLIVRVQNLMSKLFWESNRRDEAVEMLSQVVANQRQGHHGLDNAWCRQNEERLARWKKELSIPEGSGNTAVDILNSHDLGVMEQNHSMSQSKSTGLNSTSTRSSQDSRLEPPSKHDEQRPRKRLRLASHVTG</sequence>
<feature type="region of interest" description="Disordered" evidence="1">
    <location>
        <begin position="1197"/>
        <end position="1244"/>
    </location>
</feature>
<feature type="compositionally biased region" description="Basic and acidic residues" evidence="1">
    <location>
        <begin position="1217"/>
        <end position="1231"/>
    </location>
</feature>
<protein>
    <recommendedName>
        <fullName evidence="6">Nucleoside phosphorylase domain-containing protein</fullName>
    </recommendedName>
</protein>
<dbReference type="EMBL" id="JAESVG020000002">
    <property type="protein sequence ID" value="KAG8630848.1"/>
    <property type="molecule type" value="Genomic_DNA"/>
</dbReference>
<evidence type="ECO:0000256" key="1">
    <source>
        <dbReference type="SAM" id="MobiDB-lite"/>
    </source>
</evidence>
<dbReference type="OrthoDB" id="5086500at2759"/>
<evidence type="ECO:0000313" key="4">
    <source>
        <dbReference type="EMBL" id="KAG8630848.1"/>
    </source>
</evidence>
<dbReference type="SUPFAM" id="SSF53167">
    <property type="entry name" value="Purine and uridine phosphorylases"/>
    <property type="match status" value="1"/>
</dbReference>
<feature type="compositionally biased region" description="Polar residues" evidence="1">
    <location>
        <begin position="1197"/>
        <end position="1216"/>
    </location>
</feature>
<evidence type="ECO:0000313" key="5">
    <source>
        <dbReference type="Proteomes" id="UP000809789"/>
    </source>
</evidence>
<dbReference type="Proteomes" id="UP000809789">
    <property type="component" value="Unassembled WGS sequence"/>
</dbReference>
<evidence type="ECO:0000259" key="3">
    <source>
        <dbReference type="Pfam" id="PF01048"/>
    </source>
</evidence>
<feature type="domain" description="NB-ARC" evidence="2">
    <location>
        <begin position="389"/>
        <end position="524"/>
    </location>
</feature>
<feature type="region of interest" description="Disordered" evidence="1">
    <location>
        <begin position="698"/>
        <end position="724"/>
    </location>
</feature>
<comment type="caution">
    <text evidence="4">The sequence shown here is derived from an EMBL/GenBank/DDBJ whole genome shotgun (WGS) entry which is preliminary data.</text>
</comment>
<dbReference type="Gene3D" id="1.25.40.10">
    <property type="entry name" value="Tetratricopeptide repeat domain"/>
    <property type="match status" value="1"/>
</dbReference>
<dbReference type="InterPro" id="IPR027417">
    <property type="entry name" value="P-loop_NTPase"/>
</dbReference>
<keyword evidence="5" id="KW-1185">Reference proteome</keyword>
<dbReference type="InterPro" id="IPR035994">
    <property type="entry name" value="Nucleoside_phosphorylase_sf"/>
</dbReference>
<evidence type="ECO:0000259" key="2">
    <source>
        <dbReference type="Pfam" id="PF00931"/>
    </source>
</evidence>
<dbReference type="GO" id="GO:0009116">
    <property type="term" value="P:nucleoside metabolic process"/>
    <property type="evidence" value="ECO:0007669"/>
    <property type="project" value="InterPro"/>
</dbReference>
<evidence type="ECO:0008006" key="6">
    <source>
        <dbReference type="Google" id="ProtNLM"/>
    </source>
</evidence>
<dbReference type="InterPro" id="IPR000845">
    <property type="entry name" value="Nucleoside_phosphorylase_d"/>
</dbReference>
<organism evidence="4 5">
    <name type="scientific">Elsinoe batatas</name>
    <dbReference type="NCBI Taxonomy" id="2601811"/>
    <lineage>
        <taxon>Eukaryota</taxon>
        <taxon>Fungi</taxon>
        <taxon>Dikarya</taxon>
        <taxon>Ascomycota</taxon>
        <taxon>Pezizomycotina</taxon>
        <taxon>Dothideomycetes</taxon>
        <taxon>Dothideomycetidae</taxon>
        <taxon>Myriangiales</taxon>
        <taxon>Elsinoaceae</taxon>
        <taxon>Elsinoe</taxon>
    </lineage>
</organism>
<accession>A0A8K0LEQ9</accession>
<dbReference type="PANTHER" id="PTHR46082:SF6">
    <property type="entry name" value="AAA+ ATPASE DOMAIN-CONTAINING PROTEIN-RELATED"/>
    <property type="match status" value="1"/>
</dbReference>
<name>A0A8K0LEQ9_9PEZI</name>
<dbReference type="SUPFAM" id="SSF52540">
    <property type="entry name" value="P-loop containing nucleoside triphosphate hydrolases"/>
    <property type="match status" value="1"/>
</dbReference>
<dbReference type="GO" id="GO:0003824">
    <property type="term" value="F:catalytic activity"/>
    <property type="evidence" value="ECO:0007669"/>
    <property type="project" value="InterPro"/>
</dbReference>
<reference evidence="4" key="1">
    <citation type="submission" date="2021-07" db="EMBL/GenBank/DDBJ databases">
        <title>Elsinoe batatas strain:CRI-CJ2 Genome sequencing and assembly.</title>
        <authorList>
            <person name="Huang L."/>
        </authorList>
    </citation>
    <scope>NUCLEOTIDE SEQUENCE</scope>
    <source>
        <strain evidence="4">CRI-CJ2</strain>
    </source>
</reference>
<proteinExistence type="predicted"/>
<dbReference type="GO" id="GO:0043531">
    <property type="term" value="F:ADP binding"/>
    <property type="evidence" value="ECO:0007669"/>
    <property type="project" value="InterPro"/>
</dbReference>
<dbReference type="SUPFAM" id="SSF48452">
    <property type="entry name" value="TPR-like"/>
    <property type="match status" value="1"/>
</dbReference>
<dbReference type="Pfam" id="PF00931">
    <property type="entry name" value="NB-ARC"/>
    <property type="match status" value="1"/>
</dbReference>
<dbReference type="InterPro" id="IPR002182">
    <property type="entry name" value="NB-ARC"/>
</dbReference>